<feature type="domain" description="2Fe-2S ferredoxin-type" evidence="7">
    <location>
        <begin position="58"/>
        <end position="134"/>
    </location>
</feature>
<evidence type="ECO:0000259" key="7">
    <source>
        <dbReference type="PROSITE" id="PS51085"/>
    </source>
</evidence>
<dbReference type="PROSITE" id="PS51085">
    <property type="entry name" value="2FE2S_FER_2"/>
    <property type="match status" value="1"/>
</dbReference>
<dbReference type="SUPFAM" id="SSF54292">
    <property type="entry name" value="2Fe-2S ferredoxin-like"/>
    <property type="match status" value="1"/>
</dbReference>
<accession>A0A1F5YN09</accession>
<dbReference type="InterPro" id="IPR006058">
    <property type="entry name" value="2Fe2S_fd_BS"/>
</dbReference>
<dbReference type="Gene3D" id="3.10.20.30">
    <property type="match status" value="1"/>
</dbReference>
<dbReference type="PANTHER" id="PTHR44379:SF5">
    <property type="entry name" value="OXIDOREDUCTASE WITH IRON-SULFUR SUBUNIT"/>
    <property type="match status" value="1"/>
</dbReference>
<dbReference type="GO" id="GO:0046872">
    <property type="term" value="F:metal ion binding"/>
    <property type="evidence" value="ECO:0007669"/>
    <property type="project" value="UniProtKB-KW"/>
</dbReference>
<dbReference type="InterPro" id="IPR036010">
    <property type="entry name" value="2Fe-2S_ferredoxin-like_sf"/>
</dbReference>
<dbReference type="Pfam" id="PF01799">
    <property type="entry name" value="Fer2_2"/>
    <property type="match status" value="1"/>
</dbReference>
<dbReference type="PROSITE" id="PS51318">
    <property type="entry name" value="TAT"/>
    <property type="match status" value="1"/>
</dbReference>
<evidence type="ECO:0000256" key="2">
    <source>
        <dbReference type="ARBA" id="ARBA00022723"/>
    </source>
</evidence>
<evidence type="ECO:0000256" key="1">
    <source>
        <dbReference type="ARBA" id="ARBA00022714"/>
    </source>
</evidence>
<organism evidence="8 9">
    <name type="scientific">Candidatus Glassbacteria bacterium RIFCSPLOWO2_12_FULL_58_11</name>
    <dbReference type="NCBI Taxonomy" id="1817867"/>
    <lineage>
        <taxon>Bacteria</taxon>
        <taxon>Candidatus Glassiibacteriota</taxon>
    </lineage>
</organism>
<dbReference type="Proteomes" id="UP000179129">
    <property type="component" value="Unassembled WGS sequence"/>
</dbReference>
<sequence>MSESGKNNSHPGKGLNRRSFLKGMGTGIVGSATLSQGLLSAAPQGPTPSSKSQDITSATVTMTINGKRQSLEVEPRESLAHVLRERLQLTGTKIVCDRGECGACTVILNGRTVYSCMMLALEAEGARITTIEGLAVGEKLHPIQEAFVKHDALMCGYCTPGFELALKGLLDQNPNPNLQEIKRGLSGNICRCGTYPHIFNAALELAGGKGGK</sequence>
<evidence type="ECO:0000256" key="6">
    <source>
        <dbReference type="SAM" id="MobiDB-lite"/>
    </source>
</evidence>
<reference evidence="8 9" key="1">
    <citation type="journal article" date="2016" name="Nat. Commun.">
        <title>Thousands of microbial genomes shed light on interconnected biogeochemical processes in an aquifer system.</title>
        <authorList>
            <person name="Anantharaman K."/>
            <person name="Brown C.T."/>
            <person name="Hug L.A."/>
            <person name="Sharon I."/>
            <person name="Castelle C.J."/>
            <person name="Probst A.J."/>
            <person name="Thomas B.C."/>
            <person name="Singh A."/>
            <person name="Wilkins M.J."/>
            <person name="Karaoz U."/>
            <person name="Brodie E.L."/>
            <person name="Williams K.H."/>
            <person name="Hubbard S.S."/>
            <person name="Banfield J.F."/>
        </authorList>
    </citation>
    <scope>NUCLEOTIDE SEQUENCE [LARGE SCALE GENOMIC DNA]</scope>
</reference>
<protein>
    <recommendedName>
        <fullName evidence="7">2Fe-2S ferredoxin-type domain-containing protein</fullName>
    </recommendedName>
</protein>
<feature type="compositionally biased region" description="Polar residues" evidence="6">
    <location>
        <begin position="1"/>
        <end position="10"/>
    </location>
</feature>
<keyword evidence="3" id="KW-0560">Oxidoreductase</keyword>
<feature type="region of interest" description="Disordered" evidence="6">
    <location>
        <begin position="1"/>
        <end position="20"/>
    </location>
</feature>
<dbReference type="InterPro" id="IPR036884">
    <property type="entry name" value="2Fe-2S-bd_dom_sf"/>
</dbReference>
<proteinExistence type="predicted"/>
<dbReference type="STRING" id="1817867.A3F83_03885"/>
<dbReference type="Pfam" id="PF00111">
    <property type="entry name" value="Fer2"/>
    <property type="match status" value="1"/>
</dbReference>
<dbReference type="InterPro" id="IPR012675">
    <property type="entry name" value="Beta-grasp_dom_sf"/>
</dbReference>
<dbReference type="FunFam" id="3.10.20.30:FF:000020">
    <property type="entry name" value="Xanthine dehydrogenase iron-sulfur subunit"/>
    <property type="match status" value="1"/>
</dbReference>
<dbReference type="CDD" id="cd00207">
    <property type="entry name" value="fer2"/>
    <property type="match status" value="1"/>
</dbReference>
<keyword evidence="1" id="KW-0001">2Fe-2S</keyword>
<keyword evidence="4" id="KW-0408">Iron</keyword>
<evidence type="ECO:0000256" key="3">
    <source>
        <dbReference type="ARBA" id="ARBA00023002"/>
    </source>
</evidence>
<dbReference type="InterPro" id="IPR002888">
    <property type="entry name" value="2Fe-2S-bd"/>
</dbReference>
<evidence type="ECO:0000256" key="4">
    <source>
        <dbReference type="ARBA" id="ARBA00023004"/>
    </source>
</evidence>
<keyword evidence="2" id="KW-0479">Metal-binding</keyword>
<dbReference type="InterPro" id="IPR051452">
    <property type="entry name" value="Diverse_Oxidoreductases"/>
</dbReference>
<evidence type="ECO:0000313" key="9">
    <source>
        <dbReference type="Proteomes" id="UP000179129"/>
    </source>
</evidence>
<gene>
    <name evidence="8" type="ORF">A3F83_03885</name>
</gene>
<name>A0A1F5YN09_9BACT</name>
<dbReference type="GO" id="GO:0051537">
    <property type="term" value="F:2 iron, 2 sulfur cluster binding"/>
    <property type="evidence" value="ECO:0007669"/>
    <property type="project" value="UniProtKB-KW"/>
</dbReference>
<dbReference type="SUPFAM" id="SSF47741">
    <property type="entry name" value="CO dehydrogenase ISP C-domain like"/>
    <property type="match status" value="1"/>
</dbReference>
<dbReference type="EMBL" id="MFIX01000205">
    <property type="protein sequence ID" value="OGG01588.1"/>
    <property type="molecule type" value="Genomic_DNA"/>
</dbReference>
<dbReference type="InterPro" id="IPR006311">
    <property type="entry name" value="TAT_signal"/>
</dbReference>
<evidence type="ECO:0000313" key="8">
    <source>
        <dbReference type="EMBL" id="OGG01588.1"/>
    </source>
</evidence>
<dbReference type="GO" id="GO:0016491">
    <property type="term" value="F:oxidoreductase activity"/>
    <property type="evidence" value="ECO:0007669"/>
    <property type="project" value="UniProtKB-KW"/>
</dbReference>
<dbReference type="PROSITE" id="PS00197">
    <property type="entry name" value="2FE2S_FER_1"/>
    <property type="match status" value="1"/>
</dbReference>
<comment type="caution">
    <text evidence="8">The sequence shown here is derived from an EMBL/GenBank/DDBJ whole genome shotgun (WGS) entry which is preliminary data.</text>
</comment>
<keyword evidence="5" id="KW-0411">Iron-sulfur</keyword>
<dbReference type="AlphaFoldDB" id="A0A1F5YN09"/>
<evidence type="ECO:0000256" key="5">
    <source>
        <dbReference type="ARBA" id="ARBA00023014"/>
    </source>
</evidence>
<dbReference type="PANTHER" id="PTHR44379">
    <property type="entry name" value="OXIDOREDUCTASE WITH IRON-SULFUR SUBUNIT"/>
    <property type="match status" value="1"/>
</dbReference>
<dbReference type="InterPro" id="IPR001041">
    <property type="entry name" value="2Fe-2S_ferredoxin-type"/>
</dbReference>
<dbReference type="Gene3D" id="1.10.150.120">
    <property type="entry name" value="[2Fe-2S]-binding domain"/>
    <property type="match status" value="1"/>
</dbReference>